<accession>T0I3L9</accession>
<dbReference type="AlphaFoldDB" id="T0I3L9"/>
<organism evidence="1 2">
    <name type="scientific">Sphingobium baderi LL03</name>
    <dbReference type="NCBI Taxonomy" id="1114964"/>
    <lineage>
        <taxon>Bacteria</taxon>
        <taxon>Pseudomonadati</taxon>
        <taxon>Pseudomonadota</taxon>
        <taxon>Alphaproteobacteria</taxon>
        <taxon>Sphingomonadales</taxon>
        <taxon>Sphingomonadaceae</taxon>
        <taxon>Sphingobium</taxon>
    </lineage>
</organism>
<protein>
    <submittedName>
        <fullName evidence="1">Uncharacterized protein</fullName>
    </submittedName>
</protein>
<sequence>MSFRVGLHNFSKGILSKELWGRVDIAPYSAGVRQALNVLIMKYGGLTKRPGTHFVCEVKDGDKRLIPFEGAYEASYVLVMGENNMRLAAEGGMVTETAKTVTAATNASPVVITIASHGYSTGDEVFLYGSTGMPEINRRILPVTVINGNSFSVPVDGAAWGAFAGGGDGLKAARIYKIATPYAATDLADMDYTQAFDIVYLAHASYDPGKLVRTSHTNWAHSSVGFGPKITPPTSVGATAYVPNVDSGNGGNGYFPQPATYVVTAINDASGQESRASSSATATNDLTLKRNKNVISWTAPTGVTANRYRVYRADNQQDYGFIGTTDSLSFTDDNIAPDLTDGPPEAFNPFSGGNRPSTVTFFEQRLFWGRTRTAPSAVYASRTADFENYDIARPLKEDDAITFRIMAQKVNAVNSLVPMGELLALTGDAVFKIMGSNTDYLAATPPPRALRQSGRGVSRLKPIIMDEVIFYQPSVGSEVRSLGFSFDIDGYKSSDVSIFSPGLFRGYSFPAWTYAQEPLSVLFAVRSDGRMPAFTWQQEQQVWGWTMCETQGRIFDACAIPEEGENRTYLYVRRNINGVNRFFIERMASAKWEDVNRACYLDCSLSFEPSEPTSRFLVPHLAGKLVSALADGFVINDLRVQPDGSVDLGYEATDFVTIGLSYESVIETLPLVMQTREGGWSRNKRQMLGDIVLQLADTRHGSIETGRRLEKMYPIKARKNEPLGQPTDLFTGSVEASTEPVTSGEATLFIRSTDPTPMTVTAVYLDPIASEP</sequence>
<proteinExistence type="predicted"/>
<comment type="caution">
    <text evidence="1">The sequence shown here is derived from an EMBL/GenBank/DDBJ whole genome shotgun (WGS) entry which is preliminary data.</text>
</comment>
<evidence type="ECO:0000313" key="1">
    <source>
        <dbReference type="EMBL" id="EQB06230.1"/>
    </source>
</evidence>
<dbReference type="EMBL" id="ATIB01000017">
    <property type="protein sequence ID" value="EQB06230.1"/>
    <property type="molecule type" value="Genomic_DNA"/>
</dbReference>
<name>T0I3L9_9SPHN</name>
<gene>
    <name evidence="1" type="ORF">L485_00990</name>
</gene>
<dbReference type="PATRIC" id="fig|1114964.3.peg.173"/>
<keyword evidence="2" id="KW-1185">Reference proteome</keyword>
<reference evidence="1 2" key="1">
    <citation type="journal article" date="2013" name="Genome Announc.">
        <title>Draft Genome Sequence of a Hexachlorocyclohexane-Degrading Bacterium, Sphingobium baderi Strain LL03T.</title>
        <authorList>
            <person name="Kaur J."/>
            <person name="Verma H."/>
            <person name="Tripathi C."/>
            <person name="Khurana J.P."/>
            <person name="Lal R."/>
        </authorList>
    </citation>
    <scope>NUCLEOTIDE SEQUENCE [LARGE SCALE GENOMIC DNA]</scope>
    <source>
        <strain evidence="1 2">LL03</strain>
    </source>
</reference>
<dbReference type="Gene3D" id="2.40.30.180">
    <property type="entry name" value="Ubiquitin-activating enzyme E1, FCCH domain"/>
    <property type="match status" value="1"/>
</dbReference>
<dbReference type="InterPro" id="IPR042302">
    <property type="entry name" value="E1_FCCH_sf"/>
</dbReference>
<dbReference type="eggNOG" id="ENOG502Z8BQ">
    <property type="taxonomic scope" value="Bacteria"/>
</dbReference>
<dbReference type="RefSeq" id="WP_021243222.1">
    <property type="nucleotide sequence ID" value="NZ_ATIB01000017.1"/>
</dbReference>
<evidence type="ECO:0000313" key="2">
    <source>
        <dbReference type="Proteomes" id="UP000015524"/>
    </source>
</evidence>
<dbReference type="Proteomes" id="UP000015524">
    <property type="component" value="Unassembled WGS sequence"/>
</dbReference>